<dbReference type="PANTHER" id="PTHR22911:SF6">
    <property type="entry name" value="SOLUTE CARRIER FAMILY 35 MEMBER G1"/>
    <property type="match status" value="1"/>
</dbReference>
<evidence type="ECO:0000256" key="3">
    <source>
        <dbReference type="ARBA" id="ARBA00022989"/>
    </source>
</evidence>
<dbReference type="SUPFAM" id="SSF103481">
    <property type="entry name" value="Multidrug resistance efflux transporter EmrE"/>
    <property type="match status" value="2"/>
</dbReference>
<evidence type="ECO:0000259" key="7">
    <source>
        <dbReference type="Pfam" id="PF00892"/>
    </source>
</evidence>
<accession>A0ABP0FEI5</accession>
<evidence type="ECO:0000256" key="5">
    <source>
        <dbReference type="SAM" id="MobiDB-lite"/>
    </source>
</evidence>
<keyword evidence="9" id="KW-1185">Reference proteome</keyword>
<keyword evidence="3 6" id="KW-1133">Transmembrane helix</keyword>
<evidence type="ECO:0000256" key="1">
    <source>
        <dbReference type="ARBA" id="ARBA00004141"/>
    </source>
</evidence>
<dbReference type="PANTHER" id="PTHR22911">
    <property type="entry name" value="ACYL-MALONYL CONDENSING ENZYME-RELATED"/>
    <property type="match status" value="1"/>
</dbReference>
<gene>
    <name evidence="8" type="ORF">CVLEPA_LOCUS8042</name>
</gene>
<dbReference type="Proteomes" id="UP001642483">
    <property type="component" value="Unassembled WGS sequence"/>
</dbReference>
<feature type="transmembrane region" description="Helical" evidence="6">
    <location>
        <begin position="298"/>
        <end position="317"/>
    </location>
</feature>
<keyword evidence="4 6" id="KW-0472">Membrane</keyword>
<dbReference type="EMBL" id="CAWYQH010000046">
    <property type="protein sequence ID" value="CAK8678085.1"/>
    <property type="molecule type" value="Genomic_DNA"/>
</dbReference>
<feature type="transmembrane region" description="Helical" evidence="6">
    <location>
        <begin position="144"/>
        <end position="161"/>
    </location>
</feature>
<name>A0ABP0FEI5_CLALP</name>
<feature type="domain" description="EamA" evidence="7">
    <location>
        <begin position="30"/>
        <end position="162"/>
    </location>
</feature>
<keyword evidence="2 6" id="KW-0812">Transmembrane</keyword>
<feature type="transmembrane region" description="Helical" evidence="6">
    <location>
        <begin position="115"/>
        <end position="137"/>
    </location>
</feature>
<dbReference type="InterPro" id="IPR000620">
    <property type="entry name" value="EamA_dom"/>
</dbReference>
<organism evidence="8 9">
    <name type="scientific">Clavelina lepadiformis</name>
    <name type="common">Light-bulb sea squirt</name>
    <name type="synonym">Ascidia lepadiformis</name>
    <dbReference type="NCBI Taxonomy" id="159417"/>
    <lineage>
        <taxon>Eukaryota</taxon>
        <taxon>Metazoa</taxon>
        <taxon>Chordata</taxon>
        <taxon>Tunicata</taxon>
        <taxon>Ascidiacea</taxon>
        <taxon>Aplousobranchia</taxon>
        <taxon>Clavelinidae</taxon>
        <taxon>Clavelina</taxon>
    </lineage>
</organism>
<reference evidence="8 9" key="1">
    <citation type="submission" date="2024-02" db="EMBL/GenBank/DDBJ databases">
        <authorList>
            <person name="Daric V."/>
            <person name="Darras S."/>
        </authorList>
    </citation>
    <scope>NUCLEOTIDE SEQUENCE [LARGE SCALE GENOMIC DNA]</scope>
</reference>
<feature type="transmembrane region" description="Helical" evidence="6">
    <location>
        <begin position="181"/>
        <end position="203"/>
    </location>
</feature>
<protein>
    <recommendedName>
        <fullName evidence="7">EamA domain-containing protein</fullName>
    </recommendedName>
</protein>
<comment type="caution">
    <text evidence="8">The sequence shown here is derived from an EMBL/GenBank/DDBJ whole genome shotgun (WGS) entry which is preliminary data.</text>
</comment>
<evidence type="ECO:0000313" key="9">
    <source>
        <dbReference type="Proteomes" id="UP001642483"/>
    </source>
</evidence>
<dbReference type="Pfam" id="PF00892">
    <property type="entry name" value="EamA"/>
    <property type="match status" value="2"/>
</dbReference>
<evidence type="ECO:0000256" key="2">
    <source>
        <dbReference type="ARBA" id="ARBA00022692"/>
    </source>
</evidence>
<feature type="transmembrane region" description="Helical" evidence="6">
    <location>
        <begin position="215"/>
        <end position="233"/>
    </location>
</feature>
<feature type="transmembrane region" description="Helical" evidence="6">
    <location>
        <begin position="273"/>
        <end position="292"/>
    </location>
</feature>
<dbReference type="InterPro" id="IPR037185">
    <property type="entry name" value="EmrE-like"/>
</dbReference>
<feature type="transmembrane region" description="Helical" evidence="6">
    <location>
        <begin position="30"/>
        <end position="53"/>
    </location>
</feature>
<evidence type="ECO:0000256" key="6">
    <source>
        <dbReference type="SAM" id="Phobius"/>
    </source>
</evidence>
<feature type="compositionally biased region" description="Polar residues" evidence="5">
    <location>
        <begin position="1"/>
        <end position="13"/>
    </location>
</feature>
<comment type="subcellular location">
    <subcellularLocation>
        <location evidence="1">Membrane</location>
        <topology evidence="1">Multi-pass membrane protein</topology>
    </subcellularLocation>
</comment>
<evidence type="ECO:0000256" key="4">
    <source>
        <dbReference type="ARBA" id="ARBA00023136"/>
    </source>
</evidence>
<feature type="domain" description="EamA" evidence="7">
    <location>
        <begin position="184"/>
        <end position="311"/>
    </location>
</feature>
<feature type="transmembrane region" description="Helical" evidence="6">
    <location>
        <begin position="90"/>
        <end position="109"/>
    </location>
</feature>
<feature type="region of interest" description="Disordered" evidence="5">
    <location>
        <begin position="1"/>
        <end position="22"/>
    </location>
</feature>
<proteinExistence type="predicted"/>
<sequence length="333" mass="36226">MTQTNFLQSSNTSLDEDNNPKKNSVRPSMLGFFLAVLAALLQALSGICLKAALGAEKTQMLIFRCIMQYLYLAPVIQYKKIDVFGPDRKSVCFMIIRGVTGSFAGLFVTMSLDSLSLGTTLSIFYIYPALVGLFACICLKENCSLVRILLTAITFVGLLFVTEPSFIFGEDNLDDQVTSGARLLGIIFAILAAVMAAISSVVIRKLGARIHFSQSLIYYAVEGLIIVLLQLHLSGKSFIPCRQHMLMLVLSAIQANLGQILLTVAIQRERAGPIASINTSQVVFGFLFEYIILGVEPTAYGCIGASLILLCAVAQSLESTVKSRIRNREKNAG</sequence>
<feature type="transmembrane region" description="Helical" evidence="6">
    <location>
        <begin position="245"/>
        <end position="266"/>
    </location>
</feature>
<evidence type="ECO:0000313" key="8">
    <source>
        <dbReference type="EMBL" id="CAK8678085.1"/>
    </source>
</evidence>